<reference evidence="1 2" key="1">
    <citation type="journal article" date="2023" name="Sci. Data">
        <title>Genome assembly of the Korean intertidal mud-creeper Batillaria attramentaria.</title>
        <authorList>
            <person name="Patra A.K."/>
            <person name="Ho P.T."/>
            <person name="Jun S."/>
            <person name="Lee S.J."/>
            <person name="Kim Y."/>
            <person name="Won Y.J."/>
        </authorList>
    </citation>
    <scope>NUCLEOTIDE SEQUENCE [LARGE SCALE GENOMIC DNA]</scope>
    <source>
        <strain evidence="1">Wonlab-2016</strain>
    </source>
</reference>
<dbReference type="Proteomes" id="UP001519460">
    <property type="component" value="Unassembled WGS sequence"/>
</dbReference>
<evidence type="ECO:0000313" key="2">
    <source>
        <dbReference type="Proteomes" id="UP001519460"/>
    </source>
</evidence>
<sequence length="97" mass="10648">MDTKIYEQFSLAACLDPSSQDIDYKQYGGRCRPASVACLRLLAPTGGYSLLLSNSSSHMSLVRGKSAEASIMDPVFVSVIEGIVFSHWFSRAEVRVQ</sequence>
<name>A0ABD0KUA5_9CAEN</name>
<organism evidence="1 2">
    <name type="scientific">Batillaria attramentaria</name>
    <dbReference type="NCBI Taxonomy" id="370345"/>
    <lineage>
        <taxon>Eukaryota</taxon>
        <taxon>Metazoa</taxon>
        <taxon>Spiralia</taxon>
        <taxon>Lophotrochozoa</taxon>
        <taxon>Mollusca</taxon>
        <taxon>Gastropoda</taxon>
        <taxon>Caenogastropoda</taxon>
        <taxon>Sorbeoconcha</taxon>
        <taxon>Cerithioidea</taxon>
        <taxon>Batillariidae</taxon>
        <taxon>Batillaria</taxon>
    </lineage>
</organism>
<evidence type="ECO:0000313" key="1">
    <source>
        <dbReference type="EMBL" id="KAK7490666.1"/>
    </source>
</evidence>
<keyword evidence="2" id="KW-1185">Reference proteome</keyword>
<dbReference type="AlphaFoldDB" id="A0ABD0KUA5"/>
<protein>
    <submittedName>
        <fullName evidence="1">Uncharacterized protein</fullName>
    </submittedName>
</protein>
<dbReference type="EMBL" id="JACVVK020000124">
    <property type="protein sequence ID" value="KAK7490666.1"/>
    <property type="molecule type" value="Genomic_DNA"/>
</dbReference>
<gene>
    <name evidence="1" type="ORF">BaRGS_00018083</name>
</gene>
<comment type="caution">
    <text evidence="1">The sequence shown here is derived from an EMBL/GenBank/DDBJ whole genome shotgun (WGS) entry which is preliminary data.</text>
</comment>
<proteinExistence type="predicted"/>
<accession>A0ABD0KUA5</accession>